<feature type="region of interest" description="Disordered" evidence="1">
    <location>
        <begin position="355"/>
        <end position="407"/>
    </location>
</feature>
<evidence type="ECO:0000256" key="1">
    <source>
        <dbReference type="SAM" id="MobiDB-lite"/>
    </source>
</evidence>
<feature type="region of interest" description="Disordered" evidence="1">
    <location>
        <begin position="262"/>
        <end position="294"/>
    </location>
</feature>
<feature type="region of interest" description="Disordered" evidence="1">
    <location>
        <begin position="1"/>
        <end position="23"/>
    </location>
</feature>
<dbReference type="EMBL" id="FQNC01000113">
    <property type="protein sequence ID" value="SGZ31224.1"/>
    <property type="molecule type" value="Genomic_DNA"/>
</dbReference>
<feature type="compositionally biased region" description="Acidic residues" evidence="1">
    <location>
        <begin position="355"/>
        <end position="387"/>
    </location>
</feature>
<name>A0A2X0NHN4_9BASI</name>
<organism evidence="2 3">
    <name type="scientific">Microbotryum silenes-dioicae</name>
    <dbReference type="NCBI Taxonomy" id="796604"/>
    <lineage>
        <taxon>Eukaryota</taxon>
        <taxon>Fungi</taxon>
        <taxon>Dikarya</taxon>
        <taxon>Basidiomycota</taxon>
        <taxon>Pucciniomycotina</taxon>
        <taxon>Microbotryomycetes</taxon>
        <taxon>Microbotryales</taxon>
        <taxon>Microbotryaceae</taxon>
        <taxon>Microbotryum</taxon>
    </lineage>
</organism>
<gene>
    <name evidence="2" type="primary">BQ5605_C047g12338</name>
    <name evidence="2" type="ORF">BQ5605_C047G12338</name>
</gene>
<dbReference type="Proteomes" id="UP000249464">
    <property type="component" value="Unassembled WGS sequence"/>
</dbReference>
<keyword evidence="3" id="KW-1185">Reference proteome</keyword>
<dbReference type="AlphaFoldDB" id="A0A2X0NHN4"/>
<evidence type="ECO:0000313" key="2">
    <source>
        <dbReference type="EMBL" id="SGZ31224.1"/>
    </source>
</evidence>
<protein>
    <submittedName>
        <fullName evidence="2">BQ5605_C047g12338 protein</fullName>
    </submittedName>
</protein>
<sequence length="510" mass="56679">MLERLSRSAPSILPSRQSSSGAVGSDVLIEPGSVSSPLWPLQGATSTCSPPIASAVSRGLVSFGSVRSHCTFTCRTHTFLLKLDKTTVRTTPEASPWFYFADTIAPTGRTSWWRVKWKGDEALFVIHEEPLTSTHKRDRCSACQFINVGASSYFTSNERSIDSTQSRHWTVLVRRIFECVDSSDTGSCFFRITLRIGDAIRLATEGARIKETKFHLRRHPYDLRFLFTKTGRILYESSTFLKNASGYWEDLLGSGFLEAEKRAPDPHGAPVRPLTAEDTRGDTVTPNREASRGCNEPMHTIEVEEDDFGLFDAYYGMLQWLRGCDIIFGPVLEDDFRAMLSNSSVAAEGMAVDLDEDSEDEDLEGEAAEEEAVEDQPEEDQHEEDQGEATNRRPCTSGDGEHPCPPRPVAPEVLYRLAHRFRIPKLCAFTRKTIVSQLSGRNAAIVLFSSLCSEFPAVRNDVLDFCVKNWNASVATSAGMIEVRQRIGRNALDIGAVEASIILFELNDGL</sequence>
<reference evidence="2 3" key="1">
    <citation type="submission" date="2016-11" db="EMBL/GenBank/DDBJ databases">
        <authorList>
            <person name="Jaros S."/>
            <person name="Januszkiewicz K."/>
            <person name="Wedrychowicz H."/>
        </authorList>
    </citation>
    <scope>NUCLEOTIDE SEQUENCE [LARGE SCALE GENOMIC DNA]</scope>
</reference>
<proteinExistence type="predicted"/>
<accession>A0A2X0NHN4</accession>
<evidence type="ECO:0000313" key="3">
    <source>
        <dbReference type="Proteomes" id="UP000249464"/>
    </source>
</evidence>